<evidence type="ECO:0000313" key="3">
    <source>
        <dbReference type="Proteomes" id="UP000236311"/>
    </source>
</evidence>
<dbReference type="NCBIfam" id="TIGR01686">
    <property type="entry name" value="FkbH"/>
    <property type="match status" value="1"/>
</dbReference>
<evidence type="ECO:0000259" key="1">
    <source>
        <dbReference type="PROSITE" id="PS51186"/>
    </source>
</evidence>
<dbReference type="InterPro" id="IPR036412">
    <property type="entry name" value="HAD-like_sf"/>
</dbReference>
<protein>
    <recommendedName>
        <fullName evidence="1">N-acetyltransferase domain-containing protein</fullName>
    </recommendedName>
</protein>
<dbReference type="SUPFAM" id="SSF56784">
    <property type="entry name" value="HAD-like"/>
    <property type="match status" value="1"/>
</dbReference>
<evidence type="ECO:0000313" key="2">
    <source>
        <dbReference type="EMBL" id="SOY29169.1"/>
    </source>
</evidence>
<dbReference type="InterPro" id="IPR010037">
    <property type="entry name" value="FkbH_domain"/>
</dbReference>
<dbReference type="EMBL" id="OFSM01000008">
    <property type="protein sequence ID" value="SOY29169.1"/>
    <property type="molecule type" value="Genomic_DNA"/>
</dbReference>
<dbReference type="Gene3D" id="3.40.50.1000">
    <property type="entry name" value="HAD superfamily/HAD-like"/>
    <property type="match status" value="1"/>
</dbReference>
<feature type="domain" description="N-acetyltransferase" evidence="1">
    <location>
        <begin position="388"/>
        <end position="542"/>
    </location>
</feature>
<dbReference type="Proteomes" id="UP000236311">
    <property type="component" value="Unassembled WGS sequence"/>
</dbReference>
<dbReference type="NCBIfam" id="TIGR01681">
    <property type="entry name" value="HAD-SF-IIIC"/>
    <property type="match status" value="1"/>
</dbReference>
<dbReference type="InterPro" id="IPR023214">
    <property type="entry name" value="HAD_sf"/>
</dbReference>
<name>A0A2K4ZFE5_9FIRM</name>
<dbReference type="Gene3D" id="3.40.50.1110">
    <property type="entry name" value="SGNH hydrolase"/>
    <property type="match status" value="1"/>
</dbReference>
<reference evidence="2 3" key="1">
    <citation type="submission" date="2018-01" db="EMBL/GenBank/DDBJ databases">
        <authorList>
            <person name="Gaut B.S."/>
            <person name="Morton B.R."/>
            <person name="Clegg M.T."/>
            <person name="Duvall M.R."/>
        </authorList>
    </citation>
    <scope>NUCLEOTIDE SEQUENCE [LARGE SCALE GENOMIC DNA]</scope>
    <source>
        <strain evidence="2">GP69</strain>
    </source>
</reference>
<dbReference type="InterPro" id="IPR000182">
    <property type="entry name" value="GNAT_dom"/>
</dbReference>
<dbReference type="AlphaFoldDB" id="A0A2K4ZFE5"/>
<sequence length="558" mass="63905">MDGNRKRGQKLALLSNVNMNLVIRMLQKQVEVYETEGYGNELGILMNPSSSYHAFGPDITFLAEDLMELLEHDLDPEAAGERIDGWFARLEEALVSAQIYYIADAYLQGAELAAADRGRKAALEGLWQRRLEEFCKIHANVRILPYHRLVETLGEENAFSLKMWYMGRILLSNEAQKRLCALILDRVRVESGIPKKVLLLDLDNTLWGGLAGEHDRTPVVLSEEHAGLAYKNLQRLLLEMQKQGVLLGIVSKNNEQDAMEILKKHPHMVLRPEAFAAKRINWTPKHENIREIARELNLGLDSFVFWDDSPAERQLVKEMLPQVEVPDFPDKPEELAPAMAEIFREYFEKAFITEEDRKKTAQYTAFSERNRLREVSGSFEAYLRDLEIAVRRMDPKRHVERLLQLMNKTNQFNLTTRRYTRAQIAELLEDADRGVYLYNVADRFGDNGITAVLIADCSGEVPVLTDFVMSCRIMGRKIEDALVEDVEKDLRSRGWDRLRGMYLPTAKNAPVSGLYERLGYVEVGAAGEKGILYEIGLAKTPERRYDVRMEEQEPEAGK</sequence>
<gene>
    <name evidence="2" type="ORF">AMURIS_01884</name>
</gene>
<dbReference type="OrthoDB" id="323926at2"/>
<accession>A0A2K4ZFE5</accession>
<dbReference type="InterPro" id="IPR036514">
    <property type="entry name" value="SGNH_hydro_sf"/>
</dbReference>
<dbReference type="PROSITE" id="PS51186">
    <property type="entry name" value="GNAT"/>
    <property type="match status" value="1"/>
</dbReference>
<organism evidence="2 3">
    <name type="scientific">Acetatifactor muris</name>
    <dbReference type="NCBI Taxonomy" id="879566"/>
    <lineage>
        <taxon>Bacteria</taxon>
        <taxon>Bacillati</taxon>
        <taxon>Bacillota</taxon>
        <taxon>Clostridia</taxon>
        <taxon>Lachnospirales</taxon>
        <taxon>Lachnospiraceae</taxon>
        <taxon>Acetatifactor</taxon>
    </lineage>
</organism>
<proteinExistence type="predicted"/>
<dbReference type="InterPro" id="IPR010033">
    <property type="entry name" value="HAD_SF_ppase_IIIC"/>
</dbReference>
<dbReference type="GO" id="GO:0016747">
    <property type="term" value="F:acyltransferase activity, transferring groups other than amino-acyl groups"/>
    <property type="evidence" value="ECO:0007669"/>
    <property type="project" value="InterPro"/>
</dbReference>
<keyword evidence="3" id="KW-1185">Reference proteome</keyword>
<dbReference type="RefSeq" id="WP_103239277.1">
    <property type="nucleotide sequence ID" value="NZ_JANJZD010000007.1"/>
</dbReference>
<dbReference type="InterPro" id="IPR016181">
    <property type="entry name" value="Acyl_CoA_acyltransferase"/>
</dbReference>
<dbReference type="Gene3D" id="3.40.630.30">
    <property type="match status" value="1"/>
</dbReference>
<dbReference type="SUPFAM" id="SSF55729">
    <property type="entry name" value="Acyl-CoA N-acyltransferases (Nat)"/>
    <property type="match status" value="1"/>
</dbReference>